<accession>A0ABU8WZY3</accession>
<dbReference type="Proteomes" id="UP001367030">
    <property type="component" value="Unassembled WGS sequence"/>
</dbReference>
<sequence length="334" mass="35716">MMDRRKLIGGMAAFIATLAARAQVPGRIYRIGYLGSTSPRYDTPAETRIMNGLVSRLRELGFSEGGNTVIERRFADGRNERYVDFAAEMVKLKVDTVVAGNVAGVRAVLSASRTMPIVTTTGDPVQAGFAASLAHPGGQVTGLANLGTELIPKQLELLKAAVPTCRLIAIARCPDCLLKAGVSEAGVNALTVEFDEAARSLGLKLRHLHVNAKDDFDGVAAGLRREPPDALLIGPTQINQVLRDEWLALAGDLRLPTLALYPGFGAMLSYGADFVDIYRRAAEFVAKVLNGARPGDLPIEQPTKLELVVNLKVAKSIGVTVPPALLLRADDVIR</sequence>
<dbReference type="Pfam" id="PF04392">
    <property type="entry name" value="ABC_sub_bind"/>
    <property type="match status" value="1"/>
</dbReference>
<keyword evidence="2" id="KW-1185">Reference proteome</keyword>
<dbReference type="PANTHER" id="PTHR35271">
    <property type="entry name" value="ABC TRANSPORTER, SUBSTRATE-BINDING LIPOPROTEIN-RELATED"/>
    <property type="match status" value="1"/>
</dbReference>
<gene>
    <name evidence="1" type="ORF">WKW79_00865</name>
</gene>
<dbReference type="EMBL" id="JBBKZS010000001">
    <property type="protein sequence ID" value="MEJ8853097.1"/>
    <property type="molecule type" value="Genomic_DNA"/>
</dbReference>
<dbReference type="RefSeq" id="WP_340333206.1">
    <property type="nucleotide sequence ID" value="NZ_JBBKZS010000001.1"/>
</dbReference>
<dbReference type="InterPro" id="IPR007487">
    <property type="entry name" value="ABC_transpt-TYRBP-like"/>
</dbReference>
<dbReference type="PANTHER" id="PTHR35271:SF1">
    <property type="entry name" value="ABC TRANSPORTER, SUBSTRATE-BINDING LIPOPROTEIN"/>
    <property type="match status" value="1"/>
</dbReference>
<organism evidence="1 2">
    <name type="scientific">Variovorax robiniae</name>
    <dbReference type="NCBI Taxonomy" id="1836199"/>
    <lineage>
        <taxon>Bacteria</taxon>
        <taxon>Pseudomonadati</taxon>
        <taxon>Pseudomonadota</taxon>
        <taxon>Betaproteobacteria</taxon>
        <taxon>Burkholderiales</taxon>
        <taxon>Comamonadaceae</taxon>
        <taxon>Variovorax</taxon>
    </lineage>
</organism>
<name>A0ABU8WZY3_9BURK</name>
<dbReference type="CDD" id="cd06325">
    <property type="entry name" value="PBP1_ABC_unchar_transporter"/>
    <property type="match status" value="1"/>
</dbReference>
<protein>
    <submittedName>
        <fullName evidence="1">ABC transporter substrate-binding protein</fullName>
    </submittedName>
</protein>
<reference evidence="1 2" key="1">
    <citation type="submission" date="2024-03" db="EMBL/GenBank/DDBJ databases">
        <title>Novel species of the genus Variovorax.</title>
        <authorList>
            <person name="Liu Q."/>
            <person name="Xin Y.-H."/>
        </authorList>
    </citation>
    <scope>NUCLEOTIDE SEQUENCE [LARGE SCALE GENOMIC DNA]</scope>
    <source>
        <strain evidence="1 2">KACC 18901</strain>
    </source>
</reference>
<proteinExistence type="predicted"/>
<evidence type="ECO:0000313" key="1">
    <source>
        <dbReference type="EMBL" id="MEJ8853097.1"/>
    </source>
</evidence>
<dbReference type="Gene3D" id="3.40.50.2300">
    <property type="match status" value="2"/>
</dbReference>
<comment type="caution">
    <text evidence="1">The sequence shown here is derived from an EMBL/GenBank/DDBJ whole genome shotgun (WGS) entry which is preliminary data.</text>
</comment>
<evidence type="ECO:0000313" key="2">
    <source>
        <dbReference type="Proteomes" id="UP001367030"/>
    </source>
</evidence>